<comment type="cofactor">
    <cofactor evidence="1">
        <name>pyridoxal 5'-phosphate</name>
        <dbReference type="ChEBI" id="CHEBI:597326"/>
    </cofactor>
</comment>
<keyword evidence="13" id="KW-1185">Reference proteome</keyword>
<dbReference type="InterPro" id="IPR015424">
    <property type="entry name" value="PyrdxlP-dep_Trfase"/>
</dbReference>
<evidence type="ECO:0000256" key="7">
    <source>
        <dbReference type="ARBA" id="ARBA00022898"/>
    </source>
</evidence>
<protein>
    <recommendedName>
        <fullName evidence="4">Cysteine desulfurase</fullName>
    </recommendedName>
</protein>
<dbReference type="GO" id="GO:0031071">
    <property type="term" value="F:cysteine desulfurase activity"/>
    <property type="evidence" value="ECO:0007669"/>
    <property type="project" value="UniProtKB-EC"/>
</dbReference>
<proteinExistence type="inferred from homology"/>
<evidence type="ECO:0000256" key="9">
    <source>
        <dbReference type="ARBA" id="ARBA00023014"/>
    </source>
</evidence>
<dbReference type="PANTHER" id="PTHR11601:SF34">
    <property type="entry name" value="CYSTEINE DESULFURASE"/>
    <property type="match status" value="1"/>
</dbReference>
<evidence type="ECO:0000256" key="3">
    <source>
        <dbReference type="ARBA" id="ARBA00006490"/>
    </source>
</evidence>
<evidence type="ECO:0000256" key="4">
    <source>
        <dbReference type="ARBA" id="ARBA00013558"/>
    </source>
</evidence>
<evidence type="ECO:0000256" key="2">
    <source>
        <dbReference type="ARBA" id="ARBA00003120"/>
    </source>
</evidence>
<accession>A0A1E3VK89</accession>
<keyword evidence="5" id="KW-0808">Transferase</keyword>
<dbReference type="GO" id="GO:0051536">
    <property type="term" value="F:iron-sulfur cluster binding"/>
    <property type="evidence" value="ECO:0007669"/>
    <property type="project" value="UniProtKB-KW"/>
</dbReference>
<dbReference type="InterPro" id="IPR015421">
    <property type="entry name" value="PyrdxlP-dep_Trfase_major"/>
</dbReference>
<dbReference type="AlphaFoldDB" id="A0A1E3VK89"/>
<evidence type="ECO:0000256" key="10">
    <source>
        <dbReference type="ARBA" id="ARBA00050776"/>
    </source>
</evidence>
<dbReference type="PIRSF" id="PIRSF005572">
    <property type="entry name" value="NifS"/>
    <property type="match status" value="1"/>
</dbReference>
<dbReference type="InterPro" id="IPR016454">
    <property type="entry name" value="Cysteine_dSase"/>
</dbReference>
<dbReference type="Gene3D" id="3.40.640.10">
    <property type="entry name" value="Type I PLP-dependent aspartate aminotransferase-like (Major domain)"/>
    <property type="match status" value="1"/>
</dbReference>
<name>A0A1E3VK89_9HYPH</name>
<sequence>MNQRAYLDHNATAPLRPEVREVMQDAFDLVGNPSSVHAEGRAARAAIEEARIKVAALVNARPEDVIFTSGGTEANALALAPPAGGASWKAFISSIEHPSVLSGGRFRPGARAMLPVTGEGIVDLDSLARMLAEEVPEGSRPFVSLMAANNETGAVQPVAEAAGLVHDADGVLHTDAVQVAGRLPLDMSALSADLLTLSAHKIGGPKGVGAVVWPKAQVLSRLMTGGGQESRRRPGTENVAGIVGFGIAADLAAKELSTMGEIARLRDALEEGVRTIAPDAVVFAQSVARLPNTSLIAVPGLKAETLVIGLDLAGVSVSAGSACSSGKVETSHVLTAMGAAPEVARAAIRVSLGFRSCDNDIQDFLSAFGDLVKRLRKDEKAAA</sequence>
<dbReference type="Gene3D" id="1.10.260.50">
    <property type="match status" value="1"/>
</dbReference>
<evidence type="ECO:0000256" key="6">
    <source>
        <dbReference type="ARBA" id="ARBA00022723"/>
    </source>
</evidence>
<evidence type="ECO:0000259" key="11">
    <source>
        <dbReference type="Pfam" id="PF00266"/>
    </source>
</evidence>
<dbReference type="RefSeq" id="WP_069445319.1">
    <property type="nucleotide sequence ID" value="NZ_LPWE01000013.1"/>
</dbReference>
<evidence type="ECO:0000313" key="13">
    <source>
        <dbReference type="Proteomes" id="UP000094172"/>
    </source>
</evidence>
<evidence type="ECO:0000313" key="12">
    <source>
        <dbReference type="EMBL" id="ODR93970.1"/>
    </source>
</evidence>
<dbReference type="Pfam" id="PF00266">
    <property type="entry name" value="Aminotran_5"/>
    <property type="match status" value="1"/>
</dbReference>
<dbReference type="EMBL" id="LPWE01000013">
    <property type="protein sequence ID" value="ODR93970.1"/>
    <property type="molecule type" value="Genomic_DNA"/>
</dbReference>
<dbReference type="InterPro" id="IPR015422">
    <property type="entry name" value="PyrdxlP-dep_Trfase_small"/>
</dbReference>
<keyword evidence="7" id="KW-0663">Pyridoxal phosphate</keyword>
<dbReference type="InterPro" id="IPR000192">
    <property type="entry name" value="Aminotrans_V_dom"/>
</dbReference>
<comment type="caution">
    <text evidence="12">The sequence shown here is derived from an EMBL/GenBank/DDBJ whole genome shotgun (WGS) entry which is preliminary data.</text>
</comment>
<dbReference type="Proteomes" id="UP000094172">
    <property type="component" value="Unassembled WGS sequence"/>
</dbReference>
<comment type="similarity">
    <text evidence="3">Belongs to the class-V pyridoxal-phosphate-dependent aminotransferase family. NifS/IscS subfamily.</text>
</comment>
<organism evidence="12 13">
    <name type="scientific">Methyloceanibacter stevinii</name>
    <dbReference type="NCBI Taxonomy" id="1774970"/>
    <lineage>
        <taxon>Bacteria</taxon>
        <taxon>Pseudomonadati</taxon>
        <taxon>Pseudomonadota</taxon>
        <taxon>Alphaproteobacteria</taxon>
        <taxon>Hyphomicrobiales</taxon>
        <taxon>Hyphomicrobiaceae</taxon>
        <taxon>Methyloceanibacter</taxon>
    </lineage>
</organism>
<dbReference type="PANTHER" id="PTHR11601">
    <property type="entry name" value="CYSTEINE DESULFURYLASE FAMILY MEMBER"/>
    <property type="match status" value="1"/>
</dbReference>
<dbReference type="Gene3D" id="3.90.1150.10">
    <property type="entry name" value="Aspartate Aminotransferase, domain 1"/>
    <property type="match status" value="1"/>
</dbReference>
<comment type="catalytic activity">
    <reaction evidence="10">
        <text>(sulfur carrier)-H + L-cysteine = (sulfur carrier)-SH + L-alanine</text>
        <dbReference type="Rhea" id="RHEA:43892"/>
        <dbReference type="Rhea" id="RHEA-COMP:14737"/>
        <dbReference type="Rhea" id="RHEA-COMP:14739"/>
        <dbReference type="ChEBI" id="CHEBI:29917"/>
        <dbReference type="ChEBI" id="CHEBI:35235"/>
        <dbReference type="ChEBI" id="CHEBI:57972"/>
        <dbReference type="ChEBI" id="CHEBI:64428"/>
        <dbReference type="EC" id="2.8.1.7"/>
    </reaction>
</comment>
<reference evidence="12 13" key="1">
    <citation type="journal article" date="2016" name="Environ. Microbiol.">
        <title>New Methyloceanibacter diversity from North Sea sediments includes methanotroph containing solely the soluble methane monooxygenase.</title>
        <authorList>
            <person name="Vekeman B."/>
            <person name="Kerckhof F.M."/>
            <person name="Cremers G."/>
            <person name="de Vos P."/>
            <person name="Vandamme P."/>
            <person name="Boon N."/>
            <person name="Op den Camp H.J."/>
            <person name="Heylen K."/>
        </authorList>
    </citation>
    <scope>NUCLEOTIDE SEQUENCE [LARGE SCALE GENOMIC DNA]</scope>
    <source>
        <strain evidence="12 13">R-67176</strain>
    </source>
</reference>
<evidence type="ECO:0000256" key="1">
    <source>
        <dbReference type="ARBA" id="ARBA00001933"/>
    </source>
</evidence>
<comment type="function">
    <text evidence="2">Catalyzes the removal of elemental sulfur atoms from cysteine to produce alanine. Seems to participate in the biosynthesis of the nitrogenase metalloclusters by providing the inorganic sulfur required for the Fe-S core formation.</text>
</comment>
<evidence type="ECO:0000256" key="5">
    <source>
        <dbReference type="ARBA" id="ARBA00022679"/>
    </source>
</evidence>
<dbReference type="GO" id="GO:0046872">
    <property type="term" value="F:metal ion binding"/>
    <property type="evidence" value="ECO:0007669"/>
    <property type="project" value="UniProtKB-KW"/>
</dbReference>
<dbReference type="SUPFAM" id="SSF53383">
    <property type="entry name" value="PLP-dependent transferases"/>
    <property type="match status" value="1"/>
</dbReference>
<keyword evidence="8" id="KW-0408">Iron</keyword>
<evidence type="ECO:0000256" key="8">
    <source>
        <dbReference type="ARBA" id="ARBA00023004"/>
    </source>
</evidence>
<keyword evidence="6" id="KW-0479">Metal-binding</keyword>
<keyword evidence="9" id="KW-0411">Iron-sulfur</keyword>
<feature type="domain" description="Aminotransferase class V" evidence="11">
    <location>
        <begin position="6"/>
        <end position="364"/>
    </location>
</feature>
<dbReference type="STRING" id="1774970.AUC70_10245"/>
<gene>
    <name evidence="12" type="ORF">AUC70_10245</name>
</gene>